<reference evidence="1" key="1">
    <citation type="submission" date="2022-04" db="EMBL/GenBank/DDBJ databases">
        <title>Jade perch genome.</title>
        <authorList>
            <person name="Chao B."/>
        </authorList>
    </citation>
    <scope>NUCLEOTIDE SEQUENCE</scope>
    <source>
        <strain evidence="1">CB-2022</strain>
    </source>
</reference>
<evidence type="ECO:0000313" key="1">
    <source>
        <dbReference type="EMBL" id="KAI3375649.1"/>
    </source>
</evidence>
<evidence type="ECO:0000313" key="2">
    <source>
        <dbReference type="Proteomes" id="UP000831701"/>
    </source>
</evidence>
<name>A0ACB8X6I8_9TELE</name>
<dbReference type="EMBL" id="CM041532">
    <property type="protein sequence ID" value="KAI3375649.1"/>
    <property type="molecule type" value="Genomic_DNA"/>
</dbReference>
<keyword evidence="2" id="KW-1185">Reference proteome</keyword>
<sequence>MELVESGVEVAEPMEVGNCAEDHLTVKGKGDIEKASRCSSMFSTVMLTGLPVENYKHEDVAKLVWKYFPKQSLQSLYYNVMVLTLQRREMMYKSLMKWSNADQEDFTGDVVPSDACHFDEQNFNMDDFVTVDEVGDDVEDRSPEPQSSSSSRQSSRAGRSKRQNSDVSSSGKRTSTRSSKDSSKSTKDSSKSSSVLPKKVQVTPLRSTKSQTKPLSSANGHGLELSQTQNLQIDFNVNTPKDQDKTKQEEREDDKHVEVEEDDIENYQILDSLDDQTDEQMHDGDELTGPKEGQTLQEENYQILDSVDSEGNACPEEDSEMEIGCFFPTC</sequence>
<dbReference type="Proteomes" id="UP000831701">
    <property type="component" value="Chromosome 2"/>
</dbReference>
<proteinExistence type="predicted"/>
<comment type="caution">
    <text evidence="1">The sequence shown here is derived from an EMBL/GenBank/DDBJ whole genome shotgun (WGS) entry which is preliminary data.</text>
</comment>
<accession>A0ACB8X6I8</accession>
<gene>
    <name evidence="1" type="ORF">L3Q82_003963</name>
</gene>
<organism evidence="1 2">
    <name type="scientific">Scortum barcoo</name>
    <name type="common">barcoo grunter</name>
    <dbReference type="NCBI Taxonomy" id="214431"/>
    <lineage>
        <taxon>Eukaryota</taxon>
        <taxon>Metazoa</taxon>
        <taxon>Chordata</taxon>
        <taxon>Craniata</taxon>
        <taxon>Vertebrata</taxon>
        <taxon>Euteleostomi</taxon>
        <taxon>Actinopterygii</taxon>
        <taxon>Neopterygii</taxon>
        <taxon>Teleostei</taxon>
        <taxon>Neoteleostei</taxon>
        <taxon>Acanthomorphata</taxon>
        <taxon>Eupercaria</taxon>
        <taxon>Centrarchiformes</taxon>
        <taxon>Terapontoidei</taxon>
        <taxon>Terapontidae</taxon>
        <taxon>Scortum</taxon>
    </lineage>
</organism>
<protein>
    <submittedName>
        <fullName evidence="1">Uncharacterized protein</fullName>
    </submittedName>
</protein>